<name>A0A1M6KVS0_9FLAO</name>
<dbReference type="EMBL" id="FQYX01000028">
    <property type="protein sequence ID" value="SHJ62970.1"/>
    <property type="molecule type" value="Genomic_DNA"/>
</dbReference>
<dbReference type="PANTHER" id="PTHR21248:SF22">
    <property type="entry name" value="PHOSPHOLIPASE D"/>
    <property type="match status" value="1"/>
</dbReference>
<gene>
    <name evidence="3" type="ORF">SAMN04487911_12814</name>
</gene>
<dbReference type="RefSeq" id="WP_084668516.1">
    <property type="nucleotide sequence ID" value="NZ_FQYX01000028.1"/>
</dbReference>
<accession>A0A1M6KVS0</accession>
<evidence type="ECO:0000259" key="2">
    <source>
        <dbReference type="PROSITE" id="PS50035"/>
    </source>
</evidence>
<dbReference type="AlphaFoldDB" id="A0A1M6KVS0"/>
<keyword evidence="4" id="KW-1185">Reference proteome</keyword>
<dbReference type="OrthoDB" id="750814at2"/>
<protein>
    <submittedName>
        <fullName evidence="3">PLD-like domain-containing protein</fullName>
    </submittedName>
</protein>
<dbReference type="InterPro" id="IPR001736">
    <property type="entry name" value="PLipase_D/transphosphatidylase"/>
</dbReference>
<dbReference type="SMART" id="SM00155">
    <property type="entry name" value="PLDc"/>
    <property type="match status" value="1"/>
</dbReference>
<evidence type="ECO:0000313" key="3">
    <source>
        <dbReference type="EMBL" id="SHJ62970.1"/>
    </source>
</evidence>
<evidence type="ECO:0000313" key="4">
    <source>
        <dbReference type="Proteomes" id="UP000184231"/>
    </source>
</evidence>
<proteinExistence type="predicted"/>
<sequence>MYYNKAICDVYIGTGAGKKLMEEIENAKRSVKVVSPFLSPFLVKKLINLHYNNINVQLITMDTIEDFYGDRQRNIHQLIIQDRTIDKEAEELRLKWRKRKRLLLYLVIVGILVTCAIAFMYQDRLILLGIMPLVPVWTLVRSYTSKIKNAKIYQYTYRQLFPFKVFTTPTSNSYPHRFIHGKMYLIDDEIAYLGSLNFTGGGTQKNYETRIRIADGKAIKELVTEFKTLFYNEDYQEKCLTEWGRELYLEPAN</sequence>
<dbReference type="InterPro" id="IPR025202">
    <property type="entry name" value="PLD-like_dom"/>
</dbReference>
<dbReference type="SUPFAM" id="SSF56024">
    <property type="entry name" value="Phospholipase D/nuclease"/>
    <property type="match status" value="1"/>
</dbReference>
<dbReference type="PROSITE" id="PS50035">
    <property type="entry name" value="PLD"/>
    <property type="match status" value="1"/>
</dbReference>
<keyword evidence="1" id="KW-0812">Transmembrane</keyword>
<dbReference type="GO" id="GO:0032049">
    <property type="term" value="P:cardiolipin biosynthetic process"/>
    <property type="evidence" value="ECO:0007669"/>
    <property type="project" value="UniProtKB-ARBA"/>
</dbReference>
<reference evidence="4" key="1">
    <citation type="submission" date="2016-11" db="EMBL/GenBank/DDBJ databases">
        <authorList>
            <person name="Varghese N."/>
            <person name="Submissions S."/>
        </authorList>
    </citation>
    <scope>NUCLEOTIDE SEQUENCE [LARGE SCALE GENOMIC DNA]</scope>
    <source>
        <strain evidence="4">CGMCC 1.8863</strain>
    </source>
</reference>
<dbReference type="STRING" id="558155.SAMN04487911_12814"/>
<feature type="transmembrane region" description="Helical" evidence="1">
    <location>
        <begin position="102"/>
        <end position="119"/>
    </location>
</feature>
<dbReference type="GO" id="GO:0030572">
    <property type="term" value="F:phosphatidyltransferase activity"/>
    <property type="evidence" value="ECO:0007669"/>
    <property type="project" value="UniProtKB-ARBA"/>
</dbReference>
<dbReference type="PANTHER" id="PTHR21248">
    <property type="entry name" value="CARDIOLIPIN SYNTHASE"/>
    <property type="match status" value="1"/>
</dbReference>
<keyword evidence="1" id="KW-0472">Membrane</keyword>
<evidence type="ECO:0000256" key="1">
    <source>
        <dbReference type="SAM" id="Phobius"/>
    </source>
</evidence>
<keyword evidence="1" id="KW-1133">Transmembrane helix</keyword>
<feature type="domain" description="PLD phosphodiesterase" evidence="2">
    <location>
        <begin position="175"/>
        <end position="202"/>
    </location>
</feature>
<organism evidence="3 4">
    <name type="scientific">Arenibacter nanhaiticus</name>
    <dbReference type="NCBI Taxonomy" id="558155"/>
    <lineage>
        <taxon>Bacteria</taxon>
        <taxon>Pseudomonadati</taxon>
        <taxon>Bacteroidota</taxon>
        <taxon>Flavobacteriia</taxon>
        <taxon>Flavobacteriales</taxon>
        <taxon>Flavobacteriaceae</taxon>
        <taxon>Arenibacter</taxon>
    </lineage>
</organism>
<dbReference type="Proteomes" id="UP000184231">
    <property type="component" value="Unassembled WGS sequence"/>
</dbReference>
<feature type="transmembrane region" description="Helical" evidence="1">
    <location>
        <begin position="125"/>
        <end position="144"/>
    </location>
</feature>
<dbReference type="Gene3D" id="3.30.870.10">
    <property type="entry name" value="Endonuclease Chain A"/>
    <property type="match status" value="1"/>
</dbReference>
<dbReference type="Pfam" id="PF13091">
    <property type="entry name" value="PLDc_2"/>
    <property type="match status" value="1"/>
</dbReference>